<name>A0A382UTU8_9ZZZZ</name>
<dbReference type="GO" id="GO:0016301">
    <property type="term" value="F:kinase activity"/>
    <property type="evidence" value="ECO:0007669"/>
    <property type="project" value="UniProtKB-KW"/>
</dbReference>
<keyword evidence="3" id="KW-0418">Kinase</keyword>
<accession>A0A382UTU8</accession>
<proteinExistence type="inferred from homology"/>
<keyword evidence="2" id="KW-0808">Transferase</keyword>
<dbReference type="PANTHER" id="PTHR43085:SF57">
    <property type="entry name" value="CARBOHYDRATE KINASE PFKB DOMAIN-CONTAINING PROTEIN"/>
    <property type="match status" value="1"/>
</dbReference>
<dbReference type="Pfam" id="PF00294">
    <property type="entry name" value="PfkB"/>
    <property type="match status" value="1"/>
</dbReference>
<dbReference type="Gene3D" id="3.40.1190.20">
    <property type="match status" value="1"/>
</dbReference>
<dbReference type="SUPFAM" id="SSF53613">
    <property type="entry name" value="Ribokinase-like"/>
    <property type="match status" value="1"/>
</dbReference>
<evidence type="ECO:0000259" key="4">
    <source>
        <dbReference type="Pfam" id="PF00294"/>
    </source>
</evidence>
<dbReference type="InterPro" id="IPR029056">
    <property type="entry name" value="Ribokinase-like"/>
</dbReference>
<dbReference type="EMBL" id="UINC01146685">
    <property type="protein sequence ID" value="SVD37557.1"/>
    <property type="molecule type" value="Genomic_DNA"/>
</dbReference>
<evidence type="ECO:0000313" key="5">
    <source>
        <dbReference type="EMBL" id="SVD37557.1"/>
    </source>
</evidence>
<evidence type="ECO:0000256" key="1">
    <source>
        <dbReference type="ARBA" id="ARBA00010688"/>
    </source>
</evidence>
<organism evidence="5">
    <name type="scientific">marine metagenome</name>
    <dbReference type="NCBI Taxonomy" id="408172"/>
    <lineage>
        <taxon>unclassified sequences</taxon>
        <taxon>metagenomes</taxon>
        <taxon>ecological metagenomes</taxon>
    </lineage>
</organism>
<dbReference type="PANTHER" id="PTHR43085">
    <property type="entry name" value="HEXOKINASE FAMILY MEMBER"/>
    <property type="match status" value="1"/>
</dbReference>
<comment type="similarity">
    <text evidence="1">Belongs to the carbohydrate kinase PfkB family.</text>
</comment>
<feature type="domain" description="Carbohydrate kinase PfkB" evidence="4">
    <location>
        <begin position="131"/>
        <end position="237"/>
    </location>
</feature>
<sequence length="238" mass="26024">MENILVIGGASQDVLHLEGRSHQTVGGAGLYTALGARAAGAQAHMLAPFPNPMPRLLRPVNELINWFGPSVHPDELPHFEIVYDTDGRADYTSVEPRSESLMTESVLPDDLSAYTYVHIVQLGNIDLQLSLLARCRNSRARFVSVSGGHKLPEDQIGKLHELVTRADLCFMNEYEAEPLLGKPQDYSWQPGTILFVTHGDHGLSVIQGRHVHRVHIVPTEAYDPTGAGDSFCGATLAN</sequence>
<evidence type="ECO:0000256" key="3">
    <source>
        <dbReference type="ARBA" id="ARBA00022777"/>
    </source>
</evidence>
<gene>
    <name evidence="5" type="ORF">METZ01_LOCUS390411</name>
</gene>
<protein>
    <recommendedName>
        <fullName evidence="4">Carbohydrate kinase PfkB domain-containing protein</fullName>
    </recommendedName>
</protein>
<dbReference type="InterPro" id="IPR011611">
    <property type="entry name" value="PfkB_dom"/>
</dbReference>
<dbReference type="AlphaFoldDB" id="A0A382UTU8"/>
<reference evidence="5" key="1">
    <citation type="submission" date="2018-05" db="EMBL/GenBank/DDBJ databases">
        <authorList>
            <person name="Lanie J.A."/>
            <person name="Ng W.-L."/>
            <person name="Kazmierczak K.M."/>
            <person name="Andrzejewski T.M."/>
            <person name="Davidsen T.M."/>
            <person name="Wayne K.J."/>
            <person name="Tettelin H."/>
            <person name="Glass J.I."/>
            <person name="Rusch D."/>
            <person name="Podicherti R."/>
            <person name="Tsui H.-C.T."/>
            <person name="Winkler M.E."/>
        </authorList>
    </citation>
    <scope>NUCLEOTIDE SEQUENCE</scope>
</reference>
<feature type="non-terminal residue" evidence="5">
    <location>
        <position position="238"/>
    </location>
</feature>
<evidence type="ECO:0000256" key="2">
    <source>
        <dbReference type="ARBA" id="ARBA00022679"/>
    </source>
</evidence>
<dbReference type="InterPro" id="IPR050306">
    <property type="entry name" value="PfkB_Carbo_kinase"/>
</dbReference>